<evidence type="ECO:0000256" key="1">
    <source>
        <dbReference type="SAM" id="Phobius"/>
    </source>
</evidence>
<keyword evidence="1" id="KW-0472">Membrane</keyword>
<dbReference type="EMBL" id="AZBU02000004">
    <property type="protein sequence ID" value="TKR82818.1"/>
    <property type="molecule type" value="Genomic_DNA"/>
</dbReference>
<keyword evidence="4" id="KW-1185">Reference proteome</keyword>
<evidence type="ECO:0000313" key="3">
    <source>
        <dbReference type="EMBL" id="TKR82818.1"/>
    </source>
</evidence>
<feature type="signal peptide" evidence="2">
    <location>
        <begin position="1"/>
        <end position="15"/>
    </location>
</feature>
<keyword evidence="1" id="KW-1133">Transmembrane helix</keyword>
<feature type="chain" id="PRO_5020780433" description="7TM GPCR serpentine receptor class x (Srx) domain-containing protein" evidence="2">
    <location>
        <begin position="16"/>
        <end position="218"/>
    </location>
</feature>
<reference evidence="3 4" key="2">
    <citation type="journal article" date="2019" name="G3 (Bethesda)">
        <title>Hybrid Assembly of the Genome of the Entomopathogenic Nematode Steinernema carpocapsae Identifies the X-Chromosome.</title>
        <authorList>
            <person name="Serra L."/>
            <person name="Macchietto M."/>
            <person name="Macias-Munoz A."/>
            <person name="McGill C.J."/>
            <person name="Rodriguez I.M."/>
            <person name="Rodriguez B."/>
            <person name="Murad R."/>
            <person name="Mortazavi A."/>
        </authorList>
    </citation>
    <scope>NUCLEOTIDE SEQUENCE [LARGE SCALE GENOMIC DNA]</scope>
    <source>
        <strain evidence="3 4">ALL</strain>
    </source>
</reference>
<reference evidence="3 4" key="1">
    <citation type="journal article" date="2015" name="Genome Biol.">
        <title>Comparative genomics of Steinernema reveals deeply conserved gene regulatory networks.</title>
        <authorList>
            <person name="Dillman A.R."/>
            <person name="Macchietto M."/>
            <person name="Porter C.F."/>
            <person name="Rogers A."/>
            <person name="Williams B."/>
            <person name="Antoshechkin I."/>
            <person name="Lee M.M."/>
            <person name="Goodwin Z."/>
            <person name="Lu X."/>
            <person name="Lewis E.E."/>
            <person name="Goodrich-Blair H."/>
            <person name="Stock S.P."/>
            <person name="Adams B.J."/>
            <person name="Sternberg P.W."/>
            <person name="Mortazavi A."/>
        </authorList>
    </citation>
    <scope>NUCLEOTIDE SEQUENCE [LARGE SCALE GENOMIC DNA]</scope>
    <source>
        <strain evidence="3 4">ALL</strain>
    </source>
</reference>
<evidence type="ECO:0008006" key="5">
    <source>
        <dbReference type="Google" id="ProtNLM"/>
    </source>
</evidence>
<organism evidence="3 4">
    <name type="scientific">Steinernema carpocapsae</name>
    <name type="common">Entomopathogenic nematode</name>
    <dbReference type="NCBI Taxonomy" id="34508"/>
    <lineage>
        <taxon>Eukaryota</taxon>
        <taxon>Metazoa</taxon>
        <taxon>Ecdysozoa</taxon>
        <taxon>Nematoda</taxon>
        <taxon>Chromadorea</taxon>
        <taxon>Rhabditida</taxon>
        <taxon>Tylenchina</taxon>
        <taxon>Panagrolaimomorpha</taxon>
        <taxon>Strongyloidoidea</taxon>
        <taxon>Steinernematidae</taxon>
        <taxon>Steinernema</taxon>
    </lineage>
</organism>
<gene>
    <name evidence="3" type="ORF">L596_016495</name>
</gene>
<proteinExistence type="predicted"/>
<feature type="transmembrane region" description="Helical" evidence="1">
    <location>
        <begin position="159"/>
        <end position="180"/>
    </location>
</feature>
<feature type="transmembrane region" description="Helical" evidence="1">
    <location>
        <begin position="87"/>
        <end position="107"/>
    </location>
</feature>
<sequence length="218" mass="24930">MSLDLCSLLLNLVLAFNRFHINFTHRSASSMRTYWVMMGICYTIAFYIFVVYLTPNAGMTYTFETLAWSYVNHKSALMEATIDVEKIVASTSIAIELVCYLCIFGLIVKKRLLTSKPLRTSHPEFRILLTSIVVFCYQCVMIIPFQYGSEFLPDSPWTTVLNSAVFAFFPTFQQLGLLLLNTELRKRFLKVFTFSTINGVIFHTGTGARSLQVTHMSF</sequence>
<feature type="transmembrane region" description="Helical" evidence="1">
    <location>
        <begin position="34"/>
        <end position="53"/>
    </location>
</feature>
<accession>A0A4U5NI88</accession>
<dbReference type="Proteomes" id="UP000298663">
    <property type="component" value="Unassembled WGS sequence"/>
</dbReference>
<dbReference type="AlphaFoldDB" id="A0A4U5NI88"/>
<keyword evidence="2" id="KW-0732">Signal</keyword>
<protein>
    <recommendedName>
        <fullName evidence="5">7TM GPCR serpentine receptor class x (Srx) domain-containing protein</fullName>
    </recommendedName>
</protein>
<name>A0A4U5NI88_STECR</name>
<feature type="transmembrane region" description="Helical" evidence="1">
    <location>
        <begin position="127"/>
        <end position="147"/>
    </location>
</feature>
<comment type="caution">
    <text evidence="3">The sequence shown here is derived from an EMBL/GenBank/DDBJ whole genome shotgun (WGS) entry which is preliminary data.</text>
</comment>
<evidence type="ECO:0000256" key="2">
    <source>
        <dbReference type="SAM" id="SignalP"/>
    </source>
</evidence>
<keyword evidence="1" id="KW-0812">Transmembrane</keyword>
<evidence type="ECO:0000313" key="4">
    <source>
        <dbReference type="Proteomes" id="UP000298663"/>
    </source>
</evidence>